<evidence type="ECO:0000313" key="1">
    <source>
        <dbReference type="EnsemblMetazoa" id="ASTEI09788-PA"/>
    </source>
</evidence>
<dbReference type="AlphaFoldDB" id="A0A182YMV2"/>
<reference evidence="1" key="2">
    <citation type="submission" date="2020-05" db="UniProtKB">
        <authorList>
            <consortium name="EnsemblMetazoa"/>
        </authorList>
    </citation>
    <scope>IDENTIFICATION</scope>
    <source>
        <strain evidence="1">Indian</strain>
    </source>
</reference>
<protein>
    <submittedName>
        <fullName evidence="1">Uncharacterized protein</fullName>
    </submittedName>
</protein>
<keyword evidence="2" id="KW-1185">Reference proteome</keyword>
<dbReference type="VEuPathDB" id="VectorBase:ASTEI09788"/>
<sequence length="103" mass="11498">MWKKNCAFISWNRFPNSSRLCKTVKSVRGNHAGWRSAASVSDLHGGLFAVYVRRITGSSQLLSSTPGPELLCGARDKNAKVTRSATTPGKWRCFQERLNKQDN</sequence>
<evidence type="ECO:0000313" key="2">
    <source>
        <dbReference type="Proteomes" id="UP000076408"/>
    </source>
</evidence>
<accession>A0A182YMV2</accession>
<name>A0A182YMV2_ANOST</name>
<organism evidence="1 2">
    <name type="scientific">Anopheles stephensi</name>
    <name type="common">Indo-Pakistan malaria mosquito</name>
    <dbReference type="NCBI Taxonomy" id="30069"/>
    <lineage>
        <taxon>Eukaryota</taxon>
        <taxon>Metazoa</taxon>
        <taxon>Ecdysozoa</taxon>
        <taxon>Arthropoda</taxon>
        <taxon>Hexapoda</taxon>
        <taxon>Insecta</taxon>
        <taxon>Pterygota</taxon>
        <taxon>Neoptera</taxon>
        <taxon>Endopterygota</taxon>
        <taxon>Diptera</taxon>
        <taxon>Nematocera</taxon>
        <taxon>Culicoidea</taxon>
        <taxon>Culicidae</taxon>
        <taxon>Anophelinae</taxon>
        <taxon>Anopheles</taxon>
    </lineage>
</organism>
<dbReference type="EnsemblMetazoa" id="ASTEI09788-RA">
    <property type="protein sequence ID" value="ASTEI09788-PA"/>
    <property type="gene ID" value="ASTEI09788"/>
</dbReference>
<dbReference type="Proteomes" id="UP000076408">
    <property type="component" value="Unassembled WGS sequence"/>
</dbReference>
<proteinExistence type="predicted"/>
<reference evidence="2" key="1">
    <citation type="journal article" date="2014" name="Genome Biol.">
        <title>Genome analysis of a major urban malaria vector mosquito, Anopheles stephensi.</title>
        <authorList>
            <person name="Jiang X."/>
            <person name="Peery A."/>
            <person name="Hall A.B."/>
            <person name="Sharma A."/>
            <person name="Chen X.G."/>
            <person name="Waterhouse R.M."/>
            <person name="Komissarov A."/>
            <person name="Riehle M.M."/>
            <person name="Shouche Y."/>
            <person name="Sharakhova M.V."/>
            <person name="Lawson D."/>
            <person name="Pakpour N."/>
            <person name="Arensburger P."/>
            <person name="Davidson V.L."/>
            <person name="Eiglmeier K."/>
            <person name="Emrich S."/>
            <person name="George P."/>
            <person name="Kennedy R.C."/>
            <person name="Mane S.P."/>
            <person name="Maslen G."/>
            <person name="Oringanje C."/>
            <person name="Qi Y."/>
            <person name="Settlage R."/>
            <person name="Tojo M."/>
            <person name="Tubio J.M."/>
            <person name="Unger M.F."/>
            <person name="Wang B."/>
            <person name="Vernick K.D."/>
            <person name="Ribeiro J.M."/>
            <person name="James A.A."/>
            <person name="Michel K."/>
            <person name="Riehle M.A."/>
            <person name="Luckhart S."/>
            <person name="Sharakhov I.V."/>
            <person name="Tu Z."/>
        </authorList>
    </citation>
    <scope>NUCLEOTIDE SEQUENCE [LARGE SCALE GENOMIC DNA]</scope>
    <source>
        <strain evidence="2">Indian</strain>
    </source>
</reference>